<keyword evidence="3" id="KW-1185">Reference proteome</keyword>
<dbReference type="RefSeq" id="WP_131152764.1">
    <property type="nucleotide sequence ID" value="NZ_SJTG01000008.1"/>
</dbReference>
<comment type="caution">
    <text evidence="2">The sequence shown here is derived from an EMBL/GenBank/DDBJ whole genome shotgun (WGS) entry which is preliminary data.</text>
</comment>
<feature type="signal peptide" evidence="1">
    <location>
        <begin position="1"/>
        <end position="22"/>
    </location>
</feature>
<evidence type="ECO:0000313" key="2">
    <source>
        <dbReference type="EMBL" id="TCI05945.1"/>
    </source>
</evidence>
<reference evidence="2 3" key="1">
    <citation type="submission" date="2019-02" db="EMBL/GenBank/DDBJ databases">
        <title>Dyella amyloliquefaciens sp. nov., isolated from forest soil.</title>
        <authorList>
            <person name="Gao Z.-H."/>
            <person name="Qiu L.-H."/>
        </authorList>
    </citation>
    <scope>NUCLEOTIDE SEQUENCE [LARGE SCALE GENOMIC DNA]</scope>
    <source>
        <strain evidence="2 3">KACC 12747</strain>
    </source>
</reference>
<proteinExistence type="predicted"/>
<evidence type="ECO:0000313" key="3">
    <source>
        <dbReference type="Proteomes" id="UP000291822"/>
    </source>
</evidence>
<evidence type="ECO:0000256" key="1">
    <source>
        <dbReference type="SAM" id="SignalP"/>
    </source>
</evidence>
<accession>A0A4R0YDG5</accession>
<dbReference type="Proteomes" id="UP000291822">
    <property type="component" value="Unassembled WGS sequence"/>
</dbReference>
<dbReference type="EMBL" id="SJTG01000008">
    <property type="protein sequence ID" value="TCI05945.1"/>
    <property type="molecule type" value="Genomic_DNA"/>
</dbReference>
<feature type="chain" id="PRO_5020804924" evidence="1">
    <location>
        <begin position="23"/>
        <end position="142"/>
    </location>
</feature>
<organism evidence="2 3">
    <name type="scientific">Dyella soli</name>
    <dbReference type="NCBI Taxonomy" id="522319"/>
    <lineage>
        <taxon>Bacteria</taxon>
        <taxon>Pseudomonadati</taxon>
        <taxon>Pseudomonadota</taxon>
        <taxon>Gammaproteobacteria</taxon>
        <taxon>Lysobacterales</taxon>
        <taxon>Rhodanobacteraceae</taxon>
        <taxon>Dyella</taxon>
    </lineage>
</organism>
<name>A0A4R0YDG5_9GAMM</name>
<protein>
    <submittedName>
        <fullName evidence="2">Uncharacterized protein</fullName>
    </submittedName>
</protein>
<gene>
    <name evidence="2" type="ORF">EZM97_36125</name>
</gene>
<dbReference type="AlphaFoldDB" id="A0A4R0YDG5"/>
<dbReference type="PROSITE" id="PS51257">
    <property type="entry name" value="PROKAR_LIPOPROTEIN"/>
    <property type="match status" value="1"/>
</dbReference>
<keyword evidence="1" id="KW-0732">Signal</keyword>
<sequence length="142" mass="15268">MKMQGVLLSAVALGVAACPAWAKDLSKSYVMGVGTNTCDHWTEARKTEASGRVYQAWMEGFLSAATITSEHDYREIHSADVTSYMDDYCTRNPQATITLAAIKMLGGLHLDHPAAASTSAATASTIHMTRVADFEARTAELP</sequence>